<protein>
    <recommendedName>
        <fullName evidence="5">C2 domain-containing protein</fullName>
    </recommendedName>
</protein>
<evidence type="ECO:0000256" key="2">
    <source>
        <dbReference type="SAM" id="MobiDB-lite"/>
    </source>
</evidence>
<dbReference type="AlphaFoldDB" id="A0AAD3DE00"/>
<dbReference type="InterPro" id="IPR026847">
    <property type="entry name" value="VPS13"/>
</dbReference>
<dbReference type="PANTHER" id="PTHR16166">
    <property type="entry name" value="VACUOLAR PROTEIN SORTING-ASSOCIATED PROTEIN VPS13"/>
    <property type="match status" value="1"/>
</dbReference>
<evidence type="ECO:0000313" key="4">
    <source>
        <dbReference type="Proteomes" id="UP001054857"/>
    </source>
</evidence>
<evidence type="ECO:0000256" key="1">
    <source>
        <dbReference type="ARBA" id="ARBA00006545"/>
    </source>
</evidence>
<keyword evidence="4" id="KW-1185">Reference proteome</keyword>
<feature type="region of interest" description="Disordered" evidence="2">
    <location>
        <begin position="70"/>
        <end position="122"/>
    </location>
</feature>
<dbReference type="PANTHER" id="PTHR16166:SF93">
    <property type="entry name" value="INTERMEMBRANE LIPID TRANSFER PROTEIN VPS13"/>
    <property type="match status" value="1"/>
</dbReference>
<comment type="caution">
    <text evidence="3">The sequence shown here is derived from an EMBL/GenBank/DDBJ whole genome shotgun (WGS) entry which is preliminary data.</text>
</comment>
<comment type="similarity">
    <text evidence="1">Belongs to the VPS13 family.</text>
</comment>
<evidence type="ECO:0000313" key="3">
    <source>
        <dbReference type="EMBL" id="GFR40079.1"/>
    </source>
</evidence>
<accession>A0AAD3DE00</accession>
<feature type="non-terminal residue" evidence="3">
    <location>
        <position position="1093"/>
    </location>
</feature>
<organism evidence="3 4">
    <name type="scientific">Astrephomene gubernaculifera</name>
    <dbReference type="NCBI Taxonomy" id="47775"/>
    <lineage>
        <taxon>Eukaryota</taxon>
        <taxon>Viridiplantae</taxon>
        <taxon>Chlorophyta</taxon>
        <taxon>core chlorophytes</taxon>
        <taxon>Chlorophyceae</taxon>
        <taxon>CS clade</taxon>
        <taxon>Chlamydomonadales</taxon>
        <taxon>Astrephomenaceae</taxon>
        <taxon>Astrephomene</taxon>
    </lineage>
</organism>
<dbReference type="Proteomes" id="UP001054857">
    <property type="component" value="Unassembled WGS sequence"/>
</dbReference>
<reference evidence="3 4" key="1">
    <citation type="journal article" date="2021" name="Sci. Rep.">
        <title>Genome sequencing of the multicellular alga Astrephomene provides insights into convergent evolution of germ-soma differentiation.</title>
        <authorList>
            <person name="Yamashita S."/>
            <person name="Yamamoto K."/>
            <person name="Matsuzaki R."/>
            <person name="Suzuki S."/>
            <person name="Yamaguchi H."/>
            <person name="Hirooka S."/>
            <person name="Minakuchi Y."/>
            <person name="Miyagishima S."/>
            <person name="Kawachi M."/>
            <person name="Toyoda A."/>
            <person name="Nozaki H."/>
        </authorList>
    </citation>
    <scope>NUCLEOTIDE SEQUENCE [LARGE SCALE GENOMIC DNA]</scope>
    <source>
        <strain evidence="3 4">NIES-4017</strain>
    </source>
</reference>
<feature type="compositionally biased region" description="Polar residues" evidence="2">
    <location>
        <begin position="1"/>
        <end position="16"/>
    </location>
</feature>
<feature type="compositionally biased region" description="Polar residues" evidence="2">
    <location>
        <begin position="100"/>
        <end position="112"/>
    </location>
</feature>
<evidence type="ECO:0008006" key="5">
    <source>
        <dbReference type="Google" id="ProtNLM"/>
    </source>
</evidence>
<proteinExistence type="inferred from homology"/>
<feature type="non-terminal residue" evidence="3">
    <location>
        <position position="1"/>
    </location>
</feature>
<feature type="region of interest" description="Disordered" evidence="2">
    <location>
        <begin position="1"/>
        <end position="22"/>
    </location>
</feature>
<sequence length="1093" mass="115999">STMLGPSSFAVGSSTARRPAGSAWSVVRGALLGSTGGVMTPPSLRQGLPASLTGLGGANIQRNASISRNASTGTCAPAHGASRMQSLQSALPGRPHHTRSMSGQGHGVNQTPSLPPGPAVSGLPQLLAAAPVGAAGGTLSQLLEQLPAYGNDVDVPYGGDLAVVLRYVEGLTTEFRSNEKLLAVEAKMVVHSSDPSLKDRQDHVQATASWIQIADPYAGGGWLGGAAGSTGGGAASRVDLRAYEETFRDIPASAELQIDFSIAKGTYQTHVGGTFGSQAHAHYTAMPLQGTTSGSHAAAGMTPRPASTSTGAQVAISSGQFAGCVRVPLLLTLGREKHQEWRLPLERKSGSQRIRGYVVVSFEWSFTNEGLLIREVAALERIMAEKIELLALLNPLPATATTAFVRPPGSSGSSSPAEAAVAANGSSGSVASITEEAGGFGGEGRSLNLGAEGATTALPRALPAKRTAKAMSESYYVNLEVSVLEVTGLLPREGVRANIAASLHGRQQAGMVATAMLPRAVVSMTCAGEKRTAPAGVNSVHPRFPKNTNTFQNVPLGSKVHMQVLDQVSSSYTRLLAEAEMHVSDIPGTDPLYAWLSLPRRKRNRSQRSLALLATMEEEGEAEVQVLVRIKIHKPQVHGVLAAVTLDMAGVGLCAKTNLEELFNFTIQKVRASLVQTRTDLQVTSAVHAIQLDNQMLEAKNPVVLAPADGSQSSSVAHARRRHKARLARRAEGPNPILRLGHQDPSVQDPLITFQITYNQASSNQANDVNAYGSHDNVGILAFKKVVLELGPLDFSADQEFIEGVIAYLHAMPLADLYQNEAWQKQIDAMQGGGTAGHAEEAVHVSGQRDKPQEDALVWLLKKEASELELLRGQSSMWFYLEEFYLSDIFINVTLALSSSFNAGVGGAPSTTSAAGSESERQRTMLRGFLSRVSGNNGFQLINVTNAPIQLEYVSFQNRLYNRVSLVNTLWRHYSWIAIAQARKVLGGAGPAIAAIPASLLWASLALVDLGQDVAAKRVRPHQVPMRIGYVLFTLSGQVVGVLSRTMCAVMGVLPPRFSSDSMTLTDSEAARRFAVKPQTVMDALYLGQRDVV</sequence>
<dbReference type="EMBL" id="BMAR01000001">
    <property type="protein sequence ID" value="GFR40079.1"/>
    <property type="molecule type" value="Genomic_DNA"/>
</dbReference>
<gene>
    <name evidence="3" type="ORF">Agub_g625</name>
</gene>
<dbReference type="GO" id="GO:0006623">
    <property type="term" value="P:protein targeting to vacuole"/>
    <property type="evidence" value="ECO:0007669"/>
    <property type="project" value="TreeGrafter"/>
</dbReference>
<dbReference type="GO" id="GO:0045053">
    <property type="term" value="P:protein retention in Golgi apparatus"/>
    <property type="evidence" value="ECO:0007669"/>
    <property type="project" value="TreeGrafter"/>
</dbReference>
<name>A0AAD3DE00_9CHLO</name>